<evidence type="ECO:0000313" key="2">
    <source>
        <dbReference type="EMBL" id="KAG5537475.1"/>
    </source>
</evidence>
<proteinExistence type="predicted"/>
<dbReference type="AlphaFoldDB" id="A0AAV6IYH4"/>
<evidence type="ECO:0000313" key="1">
    <source>
        <dbReference type="EMBL" id="KAG5532319.1"/>
    </source>
</evidence>
<name>A0AAV6IYH4_9ERIC</name>
<dbReference type="EMBL" id="JACTNZ010000009">
    <property type="protein sequence ID" value="KAG5532319.1"/>
    <property type="molecule type" value="Genomic_DNA"/>
</dbReference>
<organism evidence="1 3">
    <name type="scientific">Rhododendron griersonianum</name>
    <dbReference type="NCBI Taxonomy" id="479676"/>
    <lineage>
        <taxon>Eukaryota</taxon>
        <taxon>Viridiplantae</taxon>
        <taxon>Streptophyta</taxon>
        <taxon>Embryophyta</taxon>
        <taxon>Tracheophyta</taxon>
        <taxon>Spermatophyta</taxon>
        <taxon>Magnoliopsida</taxon>
        <taxon>eudicotyledons</taxon>
        <taxon>Gunneridae</taxon>
        <taxon>Pentapetalae</taxon>
        <taxon>asterids</taxon>
        <taxon>Ericales</taxon>
        <taxon>Ericaceae</taxon>
        <taxon>Ericoideae</taxon>
        <taxon>Rhodoreae</taxon>
        <taxon>Rhododendron</taxon>
    </lineage>
</organism>
<dbReference type="Proteomes" id="UP000823749">
    <property type="component" value="Chromosome 8"/>
</dbReference>
<reference evidence="1" key="1">
    <citation type="submission" date="2020-08" db="EMBL/GenBank/DDBJ databases">
        <title>Plant Genome Project.</title>
        <authorList>
            <person name="Zhang R.-G."/>
        </authorList>
    </citation>
    <scope>NUCLEOTIDE SEQUENCE</scope>
    <source>
        <strain evidence="1">WSP0</strain>
        <tissue evidence="1">Leaf</tissue>
    </source>
</reference>
<gene>
    <name evidence="2" type="ORF">RHGRI_024792</name>
    <name evidence="1" type="ORF">RHGRI_026823</name>
</gene>
<evidence type="ECO:0000313" key="3">
    <source>
        <dbReference type="Proteomes" id="UP000823749"/>
    </source>
</evidence>
<comment type="caution">
    <text evidence="1">The sequence shown here is derived from an EMBL/GenBank/DDBJ whole genome shotgun (WGS) entry which is preliminary data.</text>
</comment>
<protein>
    <submittedName>
        <fullName evidence="1">Uncharacterized protein</fullName>
    </submittedName>
</protein>
<dbReference type="Proteomes" id="UP000823749">
    <property type="component" value="Chromosome 9"/>
</dbReference>
<sequence>MRRSSCDGHKYYFSDATNRDLEQQTRHLHHNAVKMGCSSWMALMLIHVGREHGEVVDPKVGGVLPDAGGGDGECVGPGEGGVVGSFVQGRRRAKAWRRESEGCEANARGERERQREREGFFGEKNRPNRYPCILDWAWTWWSFDAFFWTGR</sequence>
<keyword evidence="3" id="KW-1185">Reference proteome</keyword>
<accession>A0AAV6IYH4</accession>
<dbReference type="EMBL" id="JACTNZ010000008">
    <property type="protein sequence ID" value="KAG5537475.1"/>
    <property type="molecule type" value="Genomic_DNA"/>
</dbReference>